<evidence type="ECO:0000256" key="5">
    <source>
        <dbReference type="ARBA" id="ARBA00022927"/>
    </source>
</evidence>
<evidence type="ECO:0000256" key="9">
    <source>
        <dbReference type="SAM" id="Phobius"/>
    </source>
</evidence>
<evidence type="ECO:0000256" key="1">
    <source>
        <dbReference type="ARBA" id="ARBA00004653"/>
    </source>
</evidence>
<dbReference type="GO" id="GO:0006895">
    <property type="term" value="P:Golgi to endosome transport"/>
    <property type="evidence" value="ECO:0007669"/>
    <property type="project" value="TreeGrafter"/>
</dbReference>
<protein>
    <submittedName>
        <fullName evidence="10">Uncharacterized protein</fullName>
    </submittedName>
</protein>
<comment type="similarity">
    <text evidence="2">Belongs to the SYS1 family.</text>
</comment>
<dbReference type="EMBL" id="CATQJL010000112">
    <property type="protein sequence ID" value="CAJ0596332.1"/>
    <property type="molecule type" value="Genomic_DNA"/>
</dbReference>
<name>A0AA36M410_CYLNA</name>
<dbReference type="GO" id="GO:0005802">
    <property type="term" value="C:trans-Golgi network"/>
    <property type="evidence" value="ECO:0007669"/>
    <property type="project" value="TreeGrafter"/>
</dbReference>
<dbReference type="PANTHER" id="PTHR12952:SF0">
    <property type="entry name" value="PROTEIN SYS1 HOMOLOG"/>
    <property type="match status" value="1"/>
</dbReference>
<keyword evidence="3" id="KW-0813">Transport</keyword>
<evidence type="ECO:0000256" key="8">
    <source>
        <dbReference type="ARBA" id="ARBA00023136"/>
    </source>
</evidence>
<dbReference type="PANTHER" id="PTHR12952">
    <property type="entry name" value="SYS1"/>
    <property type="match status" value="1"/>
</dbReference>
<dbReference type="GO" id="GO:0034067">
    <property type="term" value="P:protein localization to Golgi apparatus"/>
    <property type="evidence" value="ECO:0007669"/>
    <property type="project" value="TreeGrafter"/>
</dbReference>
<evidence type="ECO:0000256" key="4">
    <source>
        <dbReference type="ARBA" id="ARBA00022692"/>
    </source>
</evidence>
<dbReference type="Pfam" id="PF09801">
    <property type="entry name" value="SYS1"/>
    <property type="match status" value="1"/>
</dbReference>
<feature type="transmembrane region" description="Helical" evidence="9">
    <location>
        <begin position="119"/>
        <end position="144"/>
    </location>
</feature>
<proteinExistence type="inferred from homology"/>
<evidence type="ECO:0000256" key="3">
    <source>
        <dbReference type="ARBA" id="ARBA00022448"/>
    </source>
</evidence>
<dbReference type="GO" id="GO:0043001">
    <property type="term" value="P:Golgi to plasma membrane protein transport"/>
    <property type="evidence" value="ECO:0007669"/>
    <property type="project" value="TreeGrafter"/>
</dbReference>
<dbReference type="InterPro" id="IPR019185">
    <property type="entry name" value="Integral_membrane_SYS1-rel"/>
</dbReference>
<keyword evidence="4 9" id="KW-0812">Transmembrane</keyword>
<keyword evidence="7" id="KW-0333">Golgi apparatus</keyword>
<evidence type="ECO:0000256" key="6">
    <source>
        <dbReference type="ARBA" id="ARBA00022989"/>
    </source>
</evidence>
<accession>A0AA36M410</accession>
<reference evidence="10" key="1">
    <citation type="submission" date="2023-07" db="EMBL/GenBank/DDBJ databases">
        <authorList>
            <consortium name="CYATHOMIX"/>
        </authorList>
    </citation>
    <scope>NUCLEOTIDE SEQUENCE</scope>
    <source>
        <strain evidence="10">N/A</strain>
    </source>
</reference>
<feature type="transmembrane region" description="Helical" evidence="9">
    <location>
        <begin position="46"/>
        <end position="67"/>
    </location>
</feature>
<evidence type="ECO:0000313" key="11">
    <source>
        <dbReference type="Proteomes" id="UP001176961"/>
    </source>
</evidence>
<keyword evidence="11" id="KW-1185">Reference proteome</keyword>
<dbReference type="Proteomes" id="UP001176961">
    <property type="component" value="Unassembled WGS sequence"/>
</dbReference>
<comment type="subcellular location">
    <subcellularLocation>
        <location evidence="1">Golgi apparatus membrane</location>
        <topology evidence="1">Multi-pass membrane protein</topology>
    </subcellularLocation>
</comment>
<keyword evidence="8 9" id="KW-0472">Membrane</keyword>
<dbReference type="GO" id="GO:0000139">
    <property type="term" value="C:Golgi membrane"/>
    <property type="evidence" value="ECO:0007669"/>
    <property type="project" value="UniProtKB-SubCell"/>
</dbReference>
<evidence type="ECO:0000256" key="2">
    <source>
        <dbReference type="ARBA" id="ARBA00008160"/>
    </source>
</evidence>
<feature type="transmembrane region" description="Helical" evidence="9">
    <location>
        <begin position="88"/>
        <end position="107"/>
    </location>
</feature>
<evidence type="ECO:0000313" key="10">
    <source>
        <dbReference type="EMBL" id="CAJ0596332.1"/>
    </source>
</evidence>
<comment type="caution">
    <text evidence="10">The sequence shown here is derived from an EMBL/GenBank/DDBJ whole genome shotgun (WGS) entry which is preliminary data.</text>
</comment>
<gene>
    <name evidence="10" type="ORF">CYNAS_LOCUS8315</name>
</gene>
<sequence length="175" mass="19630">MPLNKFCFRVASLCTALKKVFSASKSFSSAKMNSFRSSVWDPLELVSQMICMQTVFYTAESAALIVYSLTGFTPTLAHIFTAKALREMVVVQFIASVACGVALRYVVQRAKQCLDFSCTIHAFHLLFVIIFNHAIPTNLLWWAVQIGSIAQNGDIALVEDRTPIFCERLSWYMPV</sequence>
<evidence type="ECO:0000256" key="7">
    <source>
        <dbReference type="ARBA" id="ARBA00023034"/>
    </source>
</evidence>
<keyword evidence="5" id="KW-0653">Protein transport</keyword>
<dbReference type="AlphaFoldDB" id="A0AA36M410"/>
<organism evidence="10 11">
    <name type="scientific">Cylicocyclus nassatus</name>
    <name type="common">Nematode worm</name>
    <dbReference type="NCBI Taxonomy" id="53992"/>
    <lineage>
        <taxon>Eukaryota</taxon>
        <taxon>Metazoa</taxon>
        <taxon>Ecdysozoa</taxon>
        <taxon>Nematoda</taxon>
        <taxon>Chromadorea</taxon>
        <taxon>Rhabditida</taxon>
        <taxon>Rhabditina</taxon>
        <taxon>Rhabditomorpha</taxon>
        <taxon>Strongyloidea</taxon>
        <taxon>Strongylidae</taxon>
        <taxon>Cylicocyclus</taxon>
    </lineage>
</organism>
<keyword evidence="6 9" id="KW-1133">Transmembrane helix</keyword>
<dbReference type="GO" id="GO:0005829">
    <property type="term" value="C:cytosol"/>
    <property type="evidence" value="ECO:0007669"/>
    <property type="project" value="GOC"/>
</dbReference>